<name>A0A8H9GH20_9MICO</name>
<dbReference type="Proteomes" id="UP000655589">
    <property type="component" value="Unassembled WGS sequence"/>
</dbReference>
<gene>
    <name evidence="1" type="ORF">GCM10010102_21090</name>
</gene>
<keyword evidence="2" id="KW-1185">Reference proteome</keyword>
<evidence type="ECO:0000313" key="2">
    <source>
        <dbReference type="Proteomes" id="UP000655589"/>
    </source>
</evidence>
<comment type="caution">
    <text evidence="1">The sequence shown here is derived from an EMBL/GenBank/DDBJ whole genome shotgun (WGS) entry which is preliminary data.</text>
</comment>
<dbReference type="AlphaFoldDB" id="A0A8H9GH20"/>
<dbReference type="EMBL" id="BMPT01000007">
    <property type="protein sequence ID" value="GGM25228.1"/>
    <property type="molecule type" value="Genomic_DNA"/>
</dbReference>
<evidence type="ECO:0000313" key="1">
    <source>
        <dbReference type="EMBL" id="GGM25228.1"/>
    </source>
</evidence>
<sequence length="302" mass="30900">MRLSSLLGAVRAFAGPVPAPPPPGRFERPAVPDDVEARLESVPNRARRSVLDPLARERGTGTVGFPRRLNLPSLEGATAAAVQIDETTCGAAVLAMLGLAGDPRAALRLAAGDPAEGFARLQRAVHAATNRHGLGPAGWPRSYGTPPWGAARFASYGGVRYTHRVAERPGVVEAAVAAARAGVPVPLYTGGDVSGGWEAAVPRHVVLLTLADGEGGAGSAVLYEPSGAGLHTVPVAALLDPPPVPAPDAPALPATAPAVDRTAARVRKALTAAFGGWPHLVWALLPERPGQWRAGAGRATMG</sequence>
<accession>A0A8H9GH20</accession>
<organism evidence="1 2">
    <name type="scientific">Promicromonospora citrea</name>
    <dbReference type="NCBI Taxonomy" id="43677"/>
    <lineage>
        <taxon>Bacteria</taxon>
        <taxon>Bacillati</taxon>
        <taxon>Actinomycetota</taxon>
        <taxon>Actinomycetes</taxon>
        <taxon>Micrococcales</taxon>
        <taxon>Promicromonosporaceae</taxon>
        <taxon>Promicromonospora</taxon>
    </lineage>
</organism>
<protein>
    <submittedName>
        <fullName evidence="1">Uncharacterized protein</fullName>
    </submittedName>
</protein>
<proteinExistence type="predicted"/>
<reference evidence="1" key="2">
    <citation type="submission" date="2020-09" db="EMBL/GenBank/DDBJ databases">
        <authorList>
            <person name="Sun Q."/>
            <person name="Ohkuma M."/>
        </authorList>
    </citation>
    <scope>NUCLEOTIDE SEQUENCE</scope>
    <source>
        <strain evidence="1">JCM 3051</strain>
    </source>
</reference>
<reference evidence="1" key="1">
    <citation type="journal article" date="2014" name="Int. J. Syst. Evol. Microbiol.">
        <title>Complete genome sequence of Corynebacterium casei LMG S-19264T (=DSM 44701T), isolated from a smear-ripened cheese.</title>
        <authorList>
            <consortium name="US DOE Joint Genome Institute (JGI-PGF)"/>
            <person name="Walter F."/>
            <person name="Albersmeier A."/>
            <person name="Kalinowski J."/>
            <person name="Ruckert C."/>
        </authorList>
    </citation>
    <scope>NUCLEOTIDE SEQUENCE</scope>
    <source>
        <strain evidence="1">JCM 3051</strain>
    </source>
</reference>
<dbReference type="RefSeq" id="WP_189087005.1">
    <property type="nucleotide sequence ID" value="NZ_BMPT01000007.1"/>
</dbReference>